<dbReference type="GO" id="GO:0004139">
    <property type="term" value="F:deoxyribose-phosphate aldolase activity"/>
    <property type="evidence" value="ECO:0007669"/>
    <property type="project" value="UniProtKB-EC"/>
</dbReference>
<organism evidence="7 8">
    <name type="scientific">Amygdalobacter indicium</name>
    <dbReference type="NCBI Taxonomy" id="3029272"/>
    <lineage>
        <taxon>Bacteria</taxon>
        <taxon>Bacillati</taxon>
        <taxon>Bacillota</taxon>
        <taxon>Clostridia</taxon>
        <taxon>Eubacteriales</taxon>
        <taxon>Oscillospiraceae</taxon>
        <taxon>Amygdalobacter</taxon>
    </lineage>
</organism>
<sequence length="214" mass="22576">MKKLDLAAYIDHTLLRPTATKNDIINLCNEAKKYHFASVCVNPCYTSLVAQQLHGSDVCTCCVISFPFGADPTASKVFAARQALSDGAQEIDMVINIGAALEKEYQFVQDEIAQVVKAALPAKVKVILETCYFTPEEIKQLCLAAKAAGAAFVKTSTGYGKGGATTADVKLMRSTVGASMGVKASGGIRDRETAEAMIEAGANRLGTSSGTSLI</sequence>
<dbReference type="InterPro" id="IPR002915">
    <property type="entry name" value="DeoC/FbaB/LacD_aldolase"/>
</dbReference>
<comment type="subcellular location">
    <subcellularLocation>
        <location evidence="6">Cytoplasm</location>
    </subcellularLocation>
</comment>
<keyword evidence="2 6" id="KW-0963">Cytoplasm</keyword>
<evidence type="ECO:0000313" key="8">
    <source>
        <dbReference type="Proteomes" id="UP001220478"/>
    </source>
</evidence>
<dbReference type="CDD" id="cd00959">
    <property type="entry name" value="DeoC"/>
    <property type="match status" value="1"/>
</dbReference>
<dbReference type="PANTHER" id="PTHR10889:SF1">
    <property type="entry name" value="DEOXYRIBOSE-PHOSPHATE ALDOLASE"/>
    <property type="match status" value="1"/>
</dbReference>
<dbReference type="PIRSF" id="PIRSF001357">
    <property type="entry name" value="DeoC"/>
    <property type="match status" value="1"/>
</dbReference>
<dbReference type="Proteomes" id="UP001220478">
    <property type="component" value="Chromosome"/>
</dbReference>
<dbReference type="InterPro" id="IPR011343">
    <property type="entry name" value="DeoC"/>
</dbReference>
<feature type="active site" description="Proton donor/acceptor" evidence="6">
    <location>
        <position position="92"/>
    </location>
</feature>
<gene>
    <name evidence="6 7" type="primary">deoC</name>
    <name evidence="7" type="ORF">PYS61_04605</name>
</gene>
<keyword evidence="3 6" id="KW-0456">Lyase</keyword>
<dbReference type="SMART" id="SM01133">
    <property type="entry name" value="DeoC"/>
    <property type="match status" value="1"/>
</dbReference>
<feature type="active site" description="Schiff-base intermediate with acetaldehyde" evidence="6">
    <location>
        <position position="154"/>
    </location>
</feature>
<comment type="pathway">
    <text evidence="6">Carbohydrate degradation; 2-deoxy-D-ribose 1-phosphate degradation; D-glyceraldehyde 3-phosphate and acetaldehyde from 2-deoxy-alpha-D-ribose 1-phosphate: step 2/2.</text>
</comment>
<dbReference type="InterPro" id="IPR028581">
    <property type="entry name" value="DeoC_typeI"/>
</dbReference>
<evidence type="ECO:0000256" key="5">
    <source>
        <dbReference type="ARBA" id="ARBA00048791"/>
    </source>
</evidence>
<dbReference type="Gene3D" id="3.20.20.70">
    <property type="entry name" value="Aldolase class I"/>
    <property type="match status" value="1"/>
</dbReference>
<dbReference type="EMBL" id="CP118868">
    <property type="protein sequence ID" value="WEG35220.1"/>
    <property type="molecule type" value="Genomic_DNA"/>
</dbReference>
<dbReference type="NCBIfam" id="TIGR00126">
    <property type="entry name" value="deoC"/>
    <property type="match status" value="1"/>
</dbReference>
<dbReference type="RefSeq" id="WP_315571284.1">
    <property type="nucleotide sequence ID" value="NZ_CP118868.1"/>
</dbReference>
<evidence type="ECO:0000256" key="1">
    <source>
        <dbReference type="ARBA" id="ARBA00010936"/>
    </source>
</evidence>
<reference evidence="7 8" key="1">
    <citation type="submission" date="2023-02" db="EMBL/GenBank/DDBJ databases">
        <title>Novel Oscillospiraceae bacterial genomes.</title>
        <authorList>
            <person name="Srinivasan S."/>
            <person name="Austin M.N."/>
            <person name="Fiedler T.L."/>
            <person name="Strenk S.M."/>
            <person name="Agnew K.J."/>
            <person name="Nagana Gowda G.A."/>
            <person name="Raftery D."/>
            <person name="Beamer M.A."/>
            <person name="Achilles S.L."/>
            <person name="Wiesenfeld H.C."/>
            <person name="Fredricks D.N."/>
            <person name="Hillier S.L."/>
        </authorList>
    </citation>
    <scope>NUCLEOTIDE SEQUENCE [LARGE SCALE GENOMIC DNA]</scope>
    <source>
        <strain evidence="7 8">CHIC02 1186E3-8</strain>
    </source>
</reference>
<comment type="function">
    <text evidence="6">Catalyzes a reversible aldol reaction between acetaldehyde and D-glyceraldehyde 3-phosphate to generate 2-deoxy-D-ribose 5-phosphate.</text>
</comment>
<accession>A0ABY8C809</accession>
<evidence type="ECO:0000256" key="4">
    <source>
        <dbReference type="ARBA" id="ARBA00023270"/>
    </source>
</evidence>
<feature type="active site" description="Proton donor/acceptor" evidence="6">
    <location>
        <position position="183"/>
    </location>
</feature>
<dbReference type="InterPro" id="IPR013785">
    <property type="entry name" value="Aldolase_TIM"/>
</dbReference>
<keyword evidence="8" id="KW-1185">Reference proteome</keyword>
<keyword evidence="4 6" id="KW-0704">Schiff base</keyword>
<evidence type="ECO:0000256" key="2">
    <source>
        <dbReference type="ARBA" id="ARBA00022490"/>
    </source>
</evidence>
<name>A0ABY8C809_9FIRM</name>
<comment type="similarity">
    <text evidence="1 6">Belongs to the DeoC/FbaB aldolase family. DeoC type 1 subfamily.</text>
</comment>
<evidence type="ECO:0000313" key="7">
    <source>
        <dbReference type="EMBL" id="WEG35220.1"/>
    </source>
</evidence>
<proteinExistence type="inferred from homology"/>
<dbReference type="HAMAP" id="MF_00114">
    <property type="entry name" value="DeoC_type1"/>
    <property type="match status" value="1"/>
</dbReference>
<dbReference type="SUPFAM" id="SSF51569">
    <property type="entry name" value="Aldolase"/>
    <property type="match status" value="1"/>
</dbReference>
<comment type="catalytic activity">
    <reaction evidence="5 6">
        <text>2-deoxy-D-ribose 5-phosphate = D-glyceraldehyde 3-phosphate + acetaldehyde</text>
        <dbReference type="Rhea" id="RHEA:12821"/>
        <dbReference type="ChEBI" id="CHEBI:15343"/>
        <dbReference type="ChEBI" id="CHEBI:59776"/>
        <dbReference type="ChEBI" id="CHEBI:62877"/>
        <dbReference type="EC" id="4.1.2.4"/>
    </reaction>
</comment>
<evidence type="ECO:0000256" key="6">
    <source>
        <dbReference type="HAMAP-Rule" id="MF_00114"/>
    </source>
</evidence>
<dbReference type="EC" id="4.1.2.4" evidence="6"/>
<evidence type="ECO:0000256" key="3">
    <source>
        <dbReference type="ARBA" id="ARBA00023239"/>
    </source>
</evidence>
<dbReference type="Pfam" id="PF01791">
    <property type="entry name" value="DeoC"/>
    <property type="match status" value="1"/>
</dbReference>
<protein>
    <recommendedName>
        <fullName evidence="6">Deoxyribose-phosphate aldolase</fullName>
        <shortName evidence="6">DERA</shortName>
        <ecNumber evidence="6">4.1.2.4</ecNumber>
    </recommendedName>
    <alternativeName>
        <fullName evidence="6">2-deoxy-D-ribose 5-phosphate aldolase</fullName>
    </alternativeName>
    <alternativeName>
        <fullName evidence="6">Phosphodeoxyriboaldolase</fullName>
        <shortName evidence="6">Deoxyriboaldolase</shortName>
    </alternativeName>
</protein>
<dbReference type="PANTHER" id="PTHR10889">
    <property type="entry name" value="DEOXYRIBOSE-PHOSPHATE ALDOLASE"/>
    <property type="match status" value="1"/>
</dbReference>